<keyword evidence="1" id="KW-0732">Signal</keyword>
<gene>
    <name evidence="2" type="ORF">AT746_13225</name>
</gene>
<evidence type="ECO:0000256" key="1">
    <source>
        <dbReference type="ARBA" id="ARBA00022729"/>
    </source>
</evidence>
<reference evidence="2 3" key="1">
    <citation type="submission" date="2015-12" db="EMBL/GenBank/DDBJ databases">
        <title>Complete genome of Lacimicrobium alkaliphilum KCTC 32984.</title>
        <authorList>
            <person name="Kim S.-G."/>
            <person name="Lee Y.-J."/>
        </authorList>
    </citation>
    <scope>NUCLEOTIDE SEQUENCE [LARGE SCALE GENOMIC DNA]</scope>
    <source>
        <strain evidence="2 3">YelD216</strain>
    </source>
</reference>
<evidence type="ECO:0000313" key="2">
    <source>
        <dbReference type="EMBL" id="ALS99128.1"/>
    </source>
</evidence>
<evidence type="ECO:0000313" key="3">
    <source>
        <dbReference type="Proteomes" id="UP000068447"/>
    </source>
</evidence>
<dbReference type="OrthoDB" id="6383457at2"/>
<accession>A0A0U3B1K3</accession>
<dbReference type="AlphaFoldDB" id="A0A0U3B1K3"/>
<protein>
    <submittedName>
        <fullName evidence="2">Uncharacterized protein</fullName>
    </submittedName>
</protein>
<dbReference type="Proteomes" id="UP000068447">
    <property type="component" value="Chromosome"/>
</dbReference>
<proteinExistence type="predicted"/>
<organism evidence="2 3">
    <name type="scientific">Lacimicrobium alkaliphilum</name>
    <dbReference type="NCBI Taxonomy" id="1526571"/>
    <lineage>
        <taxon>Bacteria</taxon>
        <taxon>Pseudomonadati</taxon>
        <taxon>Pseudomonadota</taxon>
        <taxon>Gammaproteobacteria</taxon>
        <taxon>Alteromonadales</taxon>
        <taxon>Alteromonadaceae</taxon>
        <taxon>Lacimicrobium</taxon>
    </lineage>
</organism>
<dbReference type="RefSeq" id="WP_062481052.1">
    <property type="nucleotide sequence ID" value="NZ_CP013650.1"/>
</dbReference>
<dbReference type="PROSITE" id="PS51318">
    <property type="entry name" value="TAT"/>
    <property type="match status" value="1"/>
</dbReference>
<name>A0A0U3B1K3_9ALTE</name>
<dbReference type="NCBIfam" id="TIGR01409">
    <property type="entry name" value="TAT_signal_seq"/>
    <property type="match status" value="1"/>
</dbReference>
<keyword evidence="3" id="KW-1185">Reference proteome</keyword>
<dbReference type="EMBL" id="CP013650">
    <property type="protein sequence ID" value="ALS99128.1"/>
    <property type="molecule type" value="Genomic_DNA"/>
</dbReference>
<dbReference type="InterPro" id="IPR006311">
    <property type="entry name" value="TAT_signal"/>
</dbReference>
<dbReference type="InterPro" id="IPR019546">
    <property type="entry name" value="TAT_signal_bac_arc"/>
</dbReference>
<dbReference type="STRING" id="1526571.AT746_13225"/>
<sequence>MAEQQKQSQNVNPQHAGSSRRNFIKGVAVSSALITTITSKPVWASQCSISGNLSGNASHHDENEVCTFSAYSPGGWMNGRASGNAGSNPSLWPYTGVSPSTPFSTLFPTDPAQHTMGKNWAPFQGTVGQALGGGSHGWERQCACAWLNAALWQTAMAECEANPNCQIVDDLAQGFYFPLTTYDVQQIYANGKDEVMMADWESAQNID</sequence>
<dbReference type="KEGG" id="lal:AT746_13225"/>